<keyword evidence="2" id="KW-1185">Reference proteome</keyword>
<proteinExistence type="predicted"/>
<keyword evidence="1" id="KW-0645">Protease</keyword>
<comment type="caution">
    <text evidence="1">The sequence shown here is derived from an EMBL/GenBank/DDBJ whole genome shotgun (WGS) entry which is preliminary data.</text>
</comment>
<dbReference type="EMBL" id="JBHSMI010000067">
    <property type="protein sequence ID" value="MFC5406921.1"/>
    <property type="molecule type" value="Genomic_DNA"/>
</dbReference>
<protein>
    <submittedName>
        <fullName evidence="1">Spore protease YyaC</fullName>
    </submittedName>
</protein>
<dbReference type="Pfam" id="PF06866">
    <property type="entry name" value="DUF1256"/>
    <property type="match status" value="1"/>
</dbReference>
<evidence type="ECO:0000313" key="1">
    <source>
        <dbReference type="EMBL" id="MFC5406921.1"/>
    </source>
</evidence>
<dbReference type="GO" id="GO:0008233">
    <property type="term" value="F:peptidase activity"/>
    <property type="evidence" value="ECO:0007669"/>
    <property type="project" value="UniProtKB-KW"/>
</dbReference>
<gene>
    <name evidence="1" type="primary">yyaC</name>
    <name evidence="1" type="ORF">ACFPOF_29705</name>
</gene>
<dbReference type="GO" id="GO:0006508">
    <property type="term" value="P:proteolysis"/>
    <property type="evidence" value="ECO:0007669"/>
    <property type="project" value="UniProtKB-KW"/>
</dbReference>
<evidence type="ECO:0000313" key="2">
    <source>
        <dbReference type="Proteomes" id="UP001596113"/>
    </source>
</evidence>
<dbReference type="InterPro" id="IPR009665">
    <property type="entry name" value="YyaC"/>
</dbReference>
<sequence>MNGGMADKTAIAGEKVDESGLRAFAESIAARHRMAEITFVCIGTDRSTGDCLGPFVGSILEDRGVSNVIGTLKEPCDSERLPSLLPALAERDNIVAVDACLGRPGHVGGYIVRFGPLVPARSVIDVFAPIGDYSIAAVVNVAGPKPYWTLQSTSLYGVMGMARAIADAICDGFGHQWQR</sequence>
<dbReference type="NCBIfam" id="TIGR02841">
    <property type="entry name" value="spore_YyaC"/>
    <property type="match status" value="1"/>
</dbReference>
<organism evidence="1 2">
    <name type="scientific">Cohnella soli</name>
    <dbReference type="NCBI Taxonomy" id="425005"/>
    <lineage>
        <taxon>Bacteria</taxon>
        <taxon>Bacillati</taxon>
        <taxon>Bacillota</taxon>
        <taxon>Bacilli</taxon>
        <taxon>Bacillales</taxon>
        <taxon>Paenibacillaceae</taxon>
        <taxon>Cohnella</taxon>
    </lineage>
</organism>
<name>A0ABW0I3F4_9BACL</name>
<dbReference type="InterPro" id="IPR023430">
    <property type="entry name" value="Pept_HybD-like_dom_sf"/>
</dbReference>
<dbReference type="SUPFAM" id="SSF53163">
    <property type="entry name" value="HybD-like"/>
    <property type="match status" value="1"/>
</dbReference>
<accession>A0ABW0I3F4</accession>
<dbReference type="Proteomes" id="UP001596113">
    <property type="component" value="Unassembled WGS sequence"/>
</dbReference>
<dbReference type="RefSeq" id="WP_378139131.1">
    <property type="nucleotide sequence ID" value="NZ_JBHSMI010000067.1"/>
</dbReference>
<keyword evidence="1" id="KW-0378">Hydrolase</keyword>
<reference evidence="2" key="1">
    <citation type="journal article" date="2019" name="Int. J. Syst. Evol. Microbiol.">
        <title>The Global Catalogue of Microorganisms (GCM) 10K type strain sequencing project: providing services to taxonomists for standard genome sequencing and annotation.</title>
        <authorList>
            <consortium name="The Broad Institute Genomics Platform"/>
            <consortium name="The Broad Institute Genome Sequencing Center for Infectious Disease"/>
            <person name="Wu L."/>
            <person name="Ma J."/>
        </authorList>
    </citation>
    <scope>NUCLEOTIDE SEQUENCE [LARGE SCALE GENOMIC DNA]</scope>
    <source>
        <strain evidence="2">CGMCC 1.18575</strain>
    </source>
</reference>